<organism evidence="1 2">
    <name type="scientific">Pseudomonas phage 201phi2-1</name>
    <name type="common">Pseudomonas chlororaphis phage 201phi2-1</name>
    <dbReference type="NCBI Taxonomy" id="198110"/>
    <lineage>
        <taxon>Viruses</taxon>
        <taxon>Duplodnaviria</taxon>
        <taxon>Heunggongvirae</taxon>
        <taxon>Uroviricota</taxon>
        <taxon>Caudoviricetes</taxon>
        <taxon>Chimalliviridae</taxon>
        <taxon>Serwervirus</taxon>
        <taxon>Serwervirus 201phi21</taxon>
    </lineage>
</organism>
<evidence type="ECO:0000313" key="2">
    <source>
        <dbReference type="Proteomes" id="UP000002421"/>
    </source>
</evidence>
<accession>B3FJM6</accession>
<dbReference type="RefSeq" id="YP_001957087.1">
    <property type="nucleotide sequence ID" value="NC_010821.1"/>
</dbReference>
<evidence type="ECO:0000313" key="1">
    <source>
        <dbReference type="EMBL" id="ABY63191.1"/>
    </source>
</evidence>
<protein>
    <submittedName>
        <fullName evidence="1">Uncharacterized protein</fullName>
    </submittedName>
</protein>
<dbReference type="KEGG" id="vg:6372642"/>
<dbReference type="Proteomes" id="UP000002421">
    <property type="component" value="Segment"/>
</dbReference>
<keyword evidence="2" id="KW-1185">Reference proteome</keyword>
<organismHost>
    <name type="scientific">Pseudomonas chlororaphis</name>
    <dbReference type="NCBI Taxonomy" id="587753"/>
</organismHost>
<dbReference type="EMBL" id="EU197055">
    <property type="protein sequence ID" value="ABY63191.1"/>
    <property type="molecule type" value="Genomic_DNA"/>
</dbReference>
<sequence length="205" mass="22905">MTDQDLFEEILRIISHPNVDASSFKGHPHETAVFAMGAFSADPYYDGSSPIKSWSRVLQLGRLMQLFYDAPAPVSIAMALCTIERSKYWPGDSHNNVLEGFKHVMSDYAYRIVVNAMSGIESNTTRTYHMLNHILQLGLLYRVLSSGNQSVDLESVQYSLGRANIGLQSSVAESDDAHPMARAMLERIIEEVQRLIQPKVRSDAA</sequence>
<reference evidence="1 2" key="1">
    <citation type="journal article" date="2008" name="Virology">
        <title>Characterization of Pseudomonas chlororaphis myovirus 201varphi2-1 via genomic sequencing, mass spectrometry, and electron microscopy.</title>
        <authorList>
            <person name="Thomas J.A."/>
            <person name="Rolando M.R."/>
            <person name="Carroll C.A."/>
            <person name="Shen P.S."/>
            <person name="Belnap D.M."/>
            <person name="Weintraub S.T."/>
            <person name="Serwer P."/>
            <person name="Hardies S.C."/>
        </authorList>
    </citation>
    <scope>NUCLEOTIDE SEQUENCE</scope>
</reference>
<gene>
    <name evidence="1" type="ORF">201phi2-1p366</name>
</gene>
<proteinExistence type="predicted"/>
<name>B3FJM6_BP201</name>